<dbReference type="Proteomes" id="UP001160148">
    <property type="component" value="Unassembled WGS sequence"/>
</dbReference>
<dbReference type="EMBL" id="CARXXK010000538">
    <property type="protein sequence ID" value="CAI6370752.1"/>
    <property type="molecule type" value="Genomic_DNA"/>
</dbReference>
<evidence type="ECO:0000313" key="3">
    <source>
        <dbReference type="Proteomes" id="UP001160148"/>
    </source>
</evidence>
<feature type="region of interest" description="Disordered" evidence="1">
    <location>
        <begin position="1"/>
        <end position="25"/>
    </location>
</feature>
<organism evidence="2 3">
    <name type="scientific">Macrosiphum euphorbiae</name>
    <name type="common">potato aphid</name>
    <dbReference type="NCBI Taxonomy" id="13131"/>
    <lineage>
        <taxon>Eukaryota</taxon>
        <taxon>Metazoa</taxon>
        <taxon>Ecdysozoa</taxon>
        <taxon>Arthropoda</taxon>
        <taxon>Hexapoda</taxon>
        <taxon>Insecta</taxon>
        <taxon>Pterygota</taxon>
        <taxon>Neoptera</taxon>
        <taxon>Paraneoptera</taxon>
        <taxon>Hemiptera</taxon>
        <taxon>Sternorrhyncha</taxon>
        <taxon>Aphidomorpha</taxon>
        <taxon>Aphidoidea</taxon>
        <taxon>Aphididae</taxon>
        <taxon>Macrosiphini</taxon>
        <taxon>Macrosiphum</taxon>
    </lineage>
</organism>
<name>A0AAV0XTJ7_9HEMI</name>
<proteinExistence type="predicted"/>
<keyword evidence="3" id="KW-1185">Reference proteome</keyword>
<dbReference type="AlphaFoldDB" id="A0AAV0XTJ7"/>
<gene>
    <name evidence="2" type="ORF">MEUPH1_LOCUS24838</name>
</gene>
<reference evidence="2 3" key="1">
    <citation type="submission" date="2023-01" db="EMBL/GenBank/DDBJ databases">
        <authorList>
            <person name="Whitehead M."/>
        </authorList>
    </citation>
    <scope>NUCLEOTIDE SEQUENCE [LARGE SCALE GENOMIC DNA]</scope>
</reference>
<protein>
    <submittedName>
        <fullName evidence="2">Uncharacterized protein</fullName>
    </submittedName>
</protein>
<accession>A0AAV0XTJ7</accession>
<comment type="caution">
    <text evidence="2">The sequence shown here is derived from an EMBL/GenBank/DDBJ whole genome shotgun (WGS) entry which is preliminary data.</text>
</comment>
<evidence type="ECO:0000256" key="1">
    <source>
        <dbReference type="SAM" id="MobiDB-lite"/>
    </source>
</evidence>
<sequence length="110" mass="12284">MTTKSHTVTDPVGSRESEPTHEAGWAKYKISPRVLPKNQFGKYPVPNNSGIFQNPKYGFFSNSNKTPTGNFNSENDRGFKKVSQHVSLSLQCYGNRGVDKHKVLPTLESL</sequence>
<evidence type="ECO:0000313" key="2">
    <source>
        <dbReference type="EMBL" id="CAI6370752.1"/>
    </source>
</evidence>